<dbReference type="Gene3D" id="3.80.10.10">
    <property type="entry name" value="Ribonuclease Inhibitor"/>
    <property type="match status" value="1"/>
</dbReference>
<gene>
    <name evidence="1" type="ORF">CBR_g46671</name>
</gene>
<evidence type="ECO:0008006" key="3">
    <source>
        <dbReference type="Google" id="ProtNLM"/>
    </source>
</evidence>
<dbReference type="OMA" id="PSARICN"/>
<reference evidence="1 2" key="1">
    <citation type="journal article" date="2018" name="Cell">
        <title>The Chara Genome: Secondary Complexity and Implications for Plant Terrestrialization.</title>
        <authorList>
            <person name="Nishiyama T."/>
            <person name="Sakayama H."/>
            <person name="Vries J.D."/>
            <person name="Buschmann H."/>
            <person name="Saint-Marcoux D."/>
            <person name="Ullrich K.K."/>
            <person name="Haas F.B."/>
            <person name="Vanderstraeten L."/>
            <person name="Becker D."/>
            <person name="Lang D."/>
            <person name="Vosolsobe S."/>
            <person name="Rombauts S."/>
            <person name="Wilhelmsson P.K.I."/>
            <person name="Janitza P."/>
            <person name="Kern R."/>
            <person name="Heyl A."/>
            <person name="Rumpler F."/>
            <person name="Villalobos L.I.A.C."/>
            <person name="Clay J.M."/>
            <person name="Skokan R."/>
            <person name="Toyoda A."/>
            <person name="Suzuki Y."/>
            <person name="Kagoshima H."/>
            <person name="Schijlen E."/>
            <person name="Tajeshwar N."/>
            <person name="Catarino B."/>
            <person name="Hetherington A.J."/>
            <person name="Saltykova A."/>
            <person name="Bonnot C."/>
            <person name="Breuninger H."/>
            <person name="Symeonidi A."/>
            <person name="Radhakrishnan G.V."/>
            <person name="Van Nieuwerburgh F."/>
            <person name="Deforce D."/>
            <person name="Chang C."/>
            <person name="Karol K.G."/>
            <person name="Hedrich R."/>
            <person name="Ulvskov P."/>
            <person name="Glockner G."/>
            <person name="Delwiche C.F."/>
            <person name="Petrasek J."/>
            <person name="Van de Peer Y."/>
            <person name="Friml J."/>
            <person name="Beilby M."/>
            <person name="Dolan L."/>
            <person name="Kohara Y."/>
            <person name="Sugano S."/>
            <person name="Fujiyama A."/>
            <person name="Delaux P.-M."/>
            <person name="Quint M."/>
            <person name="TheiBen G."/>
            <person name="Hagemann M."/>
            <person name="Harholt J."/>
            <person name="Dunand C."/>
            <person name="Zachgo S."/>
            <person name="Langdale J."/>
            <person name="Maumus F."/>
            <person name="Straeten D.V.D."/>
            <person name="Gould S.B."/>
            <person name="Rensing S.A."/>
        </authorList>
    </citation>
    <scope>NUCLEOTIDE SEQUENCE [LARGE SCALE GENOMIC DNA]</scope>
    <source>
        <strain evidence="1 2">S276</strain>
    </source>
</reference>
<dbReference type="InterPro" id="IPR053197">
    <property type="entry name" value="F-box_SCFL_complex_component"/>
</dbReference>
<evidence type="ECO:0000313" key="2">
    <source>
        <dbReference type="Proteomes" id="UP000265515"/>
    </source>
</evidence>
<dbReference type="SUPFAM" id="SSF52047">
    <property type="entry name" value="RNI-like"/>
    <property type="match status" value="1"/>
</dbReference>
<dbReference type="PANTHER" id="PTHR34223">
    <property type="entry name" value="OS11G0201299 PROTEIN"/>
    <property type="match status" value="1"/>
</dbReference>
<dbReference type="Gramene" id="GBG88182">
    <property type="protein sequence ID" value="GBG88182"/>
    <property type="gene ID" value="CBR_g46671"/>
</dbReference>
<keyword evidence="2" id="KW-1185">Reference proteome</keyword>
<accession>A0A388M122</accession>
<dbReference type="InterPro" id="IPR036047">
    <property type="entry name" value="F-box-like_dom_sf"/>
</dbReference>
<dbReference type="OrthoDB" id="1113608at2759"/>
<proteinExistence type="predicted"/>
<dbReference type="Proteomes" id="UP000265515">
    <property type="component" value="Unassembled WGS sequence"/>
</dbReference>
<dbReference type="InterPro" id="IPR032675">
    <property type="entry name" value="LRR_dom_sf"/>
</dbReference>
<dbReference type="EMBL" id="BFEA01000654">
    <property type="protein sequence ID" value="GBG88182.1"/>
    <property type="molecule type" value="Genomic_DNA"/>
</dbReference>
<comment type="caution">
    <text evidence="1">The sequence shown here is derived from an EMBL/GenBank/DDBJ whole genome shotgun (WGS) entry which is preliminary data.</text>
</comment>
<evidence type="ECO:0000313" key="1">
    <source>
        <dbReference type="EMBL" id="GBG88182.1"/>
    </source>
</evidence>
<dbReference type="PANTHER" id="PTHR34223:SF51">
    <property type="entry name" value="OS06G0556300 PROTEIN"/>
    <property type="match status" value="1"/>
</dbReference>
<dbReference type="SUPFAM" id="SSF81383">
    <property type="entry name" value="F-box domain"/>
    <property type="match status" value="1"/>
</dbReference>
<name>A0A388M122_CHABU</name>
<sequence>MEKLRVNARRESCWPIPKPAAAAAAAALTVSNQERANEKRNFDLMGLLPDSVILDILGAIKDAKSVVRCSVLSKRFHSLVRQVPHLRFTISDFYHLGSPDVEQTRFQDAVGRMVVENDGLKSLEIVCEDVDEEELGTWLSCAGMSLENLHLEMCPLPNEGLATSLVISSHVLEHCKRLRSLEVWCRKESEQEYMCELGPLPLSLGPFRQLESLQVGNVLVEGEAHLSSLLSLLPVLRVLILDSVCGLDAESVQVFSPTLECLMIRLHQSNSPTAEGCALRELVVDAPALQTLCVEAAESLVVRRSSKLASLTLEAWTPDVDWELHSDITVVSMLDVGSVIPFDVNGHVWWKKFEMLLQRFRLSLRKLIWKLAFFEEAEEDEEAPTFGELAPVPVHPWEFCRHLGELRRLVIEQPCFISSLERGLRTRPGGPEIGVLRDSEGEASPMPIIWGEDGRRRHGFRPLLPKLRSLDLAVNAVTADTVAVLAFFLASSPALESLRLRIQGWSDSESLESQIRRLQRVRRQYRRVRFKFYY</sequence>
<protein>
    <recommendedName>
        <fullName evidence="3">F-box domain-containing protein</fullName>
    </recommendedName>
</protein>
<organism evidence="1 2">
    <name type="scientific">Chara braunii</name>
    <name type="common">Braun's stonewort</name>
    <dbReference type="NCBI Taxonomy" id="69332"/>
    <lineage>
        <taxon>Eukaryota</taxon>
        <taxon>Viridiplantae</taxon>
        <taxon>Streptophyta</taxon>
        <taxon>Charophyceae</taxon>
        <taxon>Charales</taxon>
        <taxon>Characeae</taxon>
        <taxon>Chara</taxon>
    </lineage>
</organism>
<dbReference type="AlphaFoldDB" id="A0A388M122"/>